<feature type="domain" description="Acylphosphatase-like" evidence="7">
    <location>
        <begin position="5"/>
        <end position="92"/>
    </location>
</feature>
<dbReference type="PANTHER" id="PTHR47268:SF4">
    <property type="entry name" value="ACYLPHOSPHATASE"/>
    <property type="match status" value="1"/>
</dbReference>
<evidence type="ECO:0000256" key="2">
    <source>
        <dbReference type="ARBA" id="ARBA00012150"/>
    </source>
</evidence>
<evidence type="ECO:0000256" key="1">
    <source>
        <dbReference type="ARBA" id="ARBA00005614"/>
    </source>
</evidence>
<dbReference type="InterPro" id="IPR001792">
    <property type="entry name" value="Acylphosphatase-like_dom"/>
</dbReference>
<keyword evidence="9" id="KW-1185">Reference proteome</keyword>
<reference evidence="8 9" key="1">
    <citation type="submission" date="2019-04" db="EMBL/GenBank/DDBJ databases">
        <title>Natronospirillum operosus gen. nov., sp. nov., a haloalkaliphilic satellite isolated from decaying biomass of laboratory culture of cyanobacterium Geitlerinema sp. and proposal of Natronospirillaceae fam. nov. and Saccharospirillaceae fam. nov.</title>
        <authorList>
            <person name="Kevbrin V."/>
            <person name="Boltyanskaya Y."/>
            <person name="Koziaeva V."/>
            <person name="Grouzdev D.S."/>
            <person name="Park M."/>
            <person name="Cho J."/>
        </authorList>
    </citation>
    <scope>NUCLEOTIDE SEQUENCE [LARGE SCALE GENOMIC DNA]</scope>
    <source>
        <strain evidence="8 9">G-116</strain>
    </source>
</reference>
<dbReference type="PANTHER" id="PTHR47268">
    <property type="entry name" value="ACYLPHOSPHATASE"/>
    <property type="match status" value="1"/>
</dbReference>
<evidence type="ECO:0000313" key="9">
    <source>
        <dbReference type="Proteomes" id="UP000297475"/>
    </source>
</evidence>
<evidence type="ECO:0000256" key="5">
    <source>
        <dbReference type="PROSITE-ProRule" id="PRU00520"/>
    </source>
</evidence>
<evidence type="ECO:0000256" key="4">
    <source>
        <dbReference type="ARBA" id="ARBA00047645"/>
    </source>
</evidence>
<dbReference type="InterPro" id="IPR036046">
    <property type="entry name" value="Acylphosphatase-like_dom_sf"/>
</dbReference>
<dbReference type="EC" id="3.6.1.7" evidence="2 5"/>
<organism evidence="8 9">
    <name type="scientific">Natronospirillum operosum</name>
    <dbReference type="NCBI Taxonomy" id="2759953"/>
    <lineage>
        <taxon>Bacteria</taxon>
        <taxon>Pseudomonadati</taxon>
        <taxon>Pseudomonadota</taxon>
        <taxon>Gammaproteobacteria</taxon>
        <taxon>Oceanospirillales</taxon>
        <taxon>Natronospirillaceae</taxon>
        <taxon>Natronospirillum</taxon>
    </lineage>
</organism>
<dbReference type="Proteomes" id="UP000297475">
    <property type="component" value="Unassembled WGS sequence"/>
</dbReference>
<evidence type="ECO:0000256" key="3">
    <source>
        <dbReference type="ARBA" id="ARBA00015991"/>
    </source>
</evidence>
<comment type="similarity">
    <text evidence="1 6">Belongs to the acylphosphatase family.</text>
</comment>
<dbReference type="SUPFAM" id="SSF54975">
    <property type="entry name" value="Acylphosphatase/BLUF domain-like"/>
    <property type="match status" value="1"/>
</dbReference>
<dbReference type="GO" id="GO:0003998">
    <property type="term" value="F:acylphosphatase activity"/>
    <property type="evidence" value="ECO:0007669"/>
    <property type="project" value="UniProtKB-EC"/>
</dbReference>
<proteinExistence type="inferred from homology"/>
<sequence length="94" mass="10515">MAAEQWRIRVSGRVQGVFYRGSTQQTAQSLGLTGWVRNLQDGRVEILAEGDLDQLQQLLDWCWHGPAAAEVSNVEHRVEAATGRFNRFEVAATC</sequence>
<keyword evidence="5" id="KW-0378">Hydrolase</keyword>
<evidence type="ECO:0000259" key="7">
    <source>
        <dbReference type="PROSITE" id="PS51160"/>
    </source>
</evidence>
<dbReference type="AlphaFoldDB" id="A0A4Z0WBN4"/>
<protein>
    <recommendedName>
        <fullName evidence="3 5">acylphosphatase</fullName>
        <ecNumber evidence="2 5">3.6.1.7</ecNumber>
    </recommendedName>
</protein>
<dbReference type="Gene3D" id="3.30.70.100">
    <property type="match status" value="1"/>
</dbReference>
<comment type="catalytic activity">
    <reaction evidence="4 5">
        <text>an acyl phosphate + H2O = a carboxylate + phosphate + H(+)</text>
        <dbReference type="Rhea" id="RHEA:14965"/>
        <dbReference type="ChEBI" id="CHEBI:15377"/>
        <dbReference type="ChEBI" id="CHEBI:15378"/>
        <dbReference type="ChEBI" id="CHEBI:29067"/>
        <dbReference type="ChEBI" id="CHEBI:43474"/>
        <dbReference type="ChEBI" id="CHEBI:59918"/>
        <dbReference type="EC" id="3.6.1.7"/>
    </reaction>
</comment>
<feature type="active site" evidence="5">
    <location>
        <position position="20"/>
    </location>
</feature>
<dbReference type="Pfam" id="PF00708">
    <property type="entry name" value="Acylphosphatase"/>
    <property type="match status" value="1"/>
</dbReference>
<comment type="caution">
    <text evidence="8">The sequence shown here is derived from an EMBL/GenBank/DDBJ whole genome shotgun (WGS) entry which is preliminary data.</text>
</comment>
<dbReference type="PRINTS" id="PR00112">
    <property type="entry name" value="ACYLPHPHTASE"/>
</dbReference>
<feature type="active site" evidence="5">
    <location>
        <position position="38"/>
    </location>
</feature>
<evidence type="ECO:0000313" key="8">
    <source>
        <dbReference type="EMBL" id="TGG91566.1"/>
    </source>
</evidence>
<dbReference type="RefSeq" id="WP_135484350.1">
    <property type="nucleotide sequence ID" value="NZ_SRMF01000008.1"/>
</dbReference>
<gene>
    <name evidence="8" type="ORF">E4656_16185</name>
</gene>
<dbReference type="InterPro" id="IPR020456">
    <property type="entry name" value="Acylphosphatase"/>
</dbReference>
<dbReference type="InterPro" id="IPR017968">
    <property type="entry name" value="Acylphosphatase_CS"/>
</dbReference>
<dbReference type="PROSITE" id="PS00151">
    <property type="entry name" value="ACYLPHOSPHATASE_2"/>
    <property type="match status" value="1"/>
</dbReference>
<name>A0A4Z0WBN4_9GAMM</name>
<evidence type="ECO:0000256" key="6">
    <source>
        <dbReference type="RuleBase" id="RU004168"/>
    </source>
</evidence>
<dbReference type="EMBL" id="SRMF01000008">
    <property type="protein sequence ID" value="TGG91566.1"/>
    <property type="molecule type" value="Genomic_DNA"/>
</dbReference>
<accession>A0A4Z0WBN4</accession>
<dbReference type="OrthoDB" id="9808093at2"/>
<dbReference type="PROSITE" id="PS51160">
    <property type="entry name" value="ACYLPHOSPHATASE_3"/>
    <property type="match status" value="1"/>
</dbReference>